<dbReference type="InterPro" id="IPR020065">
    <property type="entry name" value="Conjugal_tfr_protein_TrbK"/>
</dbReference>
<proteinExistence type="predicted"/>
<sequence>MSPRLVLILAVVGIVASGVGIARWIVQPPAAALSGTGEASPQATSDPNRGAQREKFFGGNAERDIRGGQEMKPRW</sequence>
<dbReference type="Pfam" id="PF10907">
    <property type="entry name" value="DUF2749"/>
    <property type="match status" value="1"/>
</dbReference>
<organism evidence="3 4">
    <name type="scientific">Agrobacterium rosae</name>
    <dbReference type="NCBI Taxonomy" id="1972867"/>
    <lineage>
        <taxon>Bacteria</taxon>
        <taxon>Pseudomonadati</taxon>
        <taxon>Pseudomonadota</taxon>
        <taxon>Alphaproteobacteria</taxon>
        <taxon>Hyphomicrobiales</taxon>
        <taxon>Rhizobiaceae</taxon>
        <taxon>Rhizobium/Agrobacterium group</taxon>
        <taxon>Agrobacterium</taxon>
    </lineage>
</organism>
<evidence type="ECO:0000313" key="3">
    <source>
        <dbReference type="EMBL" id="SCX34700.1"/>
    </source>
</evidence>
<dbReference type="EMBL" id="FMUE01000016">
    <property type="protein sequence ID" value="SCX34700.1"/>
    <property type="molecule type" value="Genomic_DNA"/>
</dbReference>
<dbReference type="AlphaFoldDB" id="A0A1R3U7W3"/>
<name>A0A1R3U7W3_9HYPH</name>
<feature type="compositionally biased region" description="Polar residues" evidence="1">
    <location>
        <begin position="37"/>
        <end position="47"/>
    </location>
</feature>
<dbReference type="STRING" id="1907666.DSM25559_4580"/>
<evidence type="ECO:0000256" key="1">
    <source>
        <dbReference type="SAM" id="MobiDB-lite"/>
    </source>
</evidence>
<evidence type="ECO:0000259" key="2">
    <source>
        <dbReference type="Pfam" id="PF10907"/>
    </source>
</evidence>
<feature type="domain" description="Type IV conjugative transfer protein TrbJ/K C-terminal" evidence="2">
    <location>
        <begin position="1"/>
        <end position="75"/>
    </location>
</feature>
<reference evidence="4" key="1">
    <citation type="submission" date="2016-10" db="EMBL/GenBank/DDBJ databases">
        <authorList>
            <person name="Wibberg D."/>
        </authorList>
    </citation>
    <scope>NUCLEOTIDE SEQUENCE [LARGE SCALE GENOMIC DNA]</scope>
</reference>
<dbReference type="Proteomes" id="UP000187891">
    <property type="component" value="Unassembled WGS sequence"/>
</dbReference>
<gene>
    <name evidence="3" type="ORF">DSM25559_4580</name>
</gene>
<dbReference type="InterPro" id="IPR024475">
    <property type="entry name" value="TrbJ/K_C"/>
</dbReference>
<feature type="compositionally biased region" description="Basic and acidic residues" evidence="1">
    <location>
        <begin position="51"/>
        <end position="75"/>
    </location>
</feature>
<evidence type="ECO:0000313" key="4">
    <source>
        <dbReference type="Proteomes" id="UP000187891"/>
    </source>
</evidence>
<protein>
    <recommendedName>
        <fullName evidence="2">Type IV conjugative transfer protein TrbJ/K C-terminal domain-containing protein</fullName>
    </recommendedName>
</protein>
<feature type="region of interest" description="Disordered" evidence="1">
    <location>
        <begin position="32"/>
        <end position="75"/>
    </location>
</feature>
<dbReference type="RefSeq" id="WP_077122581.1">
    <property type="nucleotide sequence ID" value="NZ_FMUE01000016.1"/>
</dbReference>
<accession>A0A1R3U7W3</accession>
<dbReference type="NCBIfam" id="TIGR04361">
    <property type="entry name" value="TrbK_Ti"/>
    <property type="match status" value="1"/>
</dbReference>